<evidence type="ECO:0000256" key="4">
    <source>
        <dbReference type="ARBA" id="ARBA00022763"/>
    </source>
</evidence>
<dbReference type="InterPro" id="IPR004576">
    <property type="entry name" value="Mfd"/>
</dbReference>
<sequence length="1177" mass="133250">MLREVAAELLALPSLQPLLEGLKVKSRYQLVYGLDESARTMLMAALRLHTDRPVLIVTPDQTHAGRIYEDMLSVFKDEDVYLFPGKELLYYSNLFSESGDAAAQRIAAMKRLARGDNIVVVATVSAMVTKMPPFAPWQEACFTLRPDDDIPIDELLGKLVDGGYERVEMVDVQGQVSVRGGIVDIYPAGEPYPYRIEFFGETVDSIRRFDPESQRSRERVDLLELTPARELVVTAAERKNALSALAKEDAKLSEQLAKGVRTEAEGKLQERLAEHMEKIREEVYFPGMEQYLLYFYDQAAKITDYFPDNTLLFIDEPQRCENTAEQLVREIGEMQSTLFAQGDLPARSADMVWSYKSLLANLLTQLVAFSLFAHSSDHHPYRRSVSLSAKPVPKFLGQWDLFGEEVGQWRRQGYRVVILTSSRQRSTGIVEVLAEKNIPAHYTLSEPDLAQRSVTLLHGSLESGFVLPEIKLVLLTEQDILPQKKKKRRIKGKEGVRVGDYQELQVGDFVVHEQHGIGQYLGLRTLDVGGTQRDYLYIQYSGNDKLYIPIEQIDVVRKYIGVEGKKPKMSALGGGEWSRVKARVQASVQELAKELLALYAARETEPGHAFSPDHSWQKDFEAAFPYEETPDQLQAIAEVKQDMEKSTVTDRLLCGDVGYGKTEVALRGAFKAVMDDKQAAFLVPTTVLAQQHYHNFVERLEGFPVNVGILSRFQSPAEQKETIKGLKEGTIDLVVGTHRILSKDIRFRDLGFLVVDEEQRFGVRHKERIKMLKKNLDVLTMTATPIPRTLHMSLVGVRDMSVIETPPEDRYPIQTYVLEYSDALIREAVMRELNRGGQVYFVHNRVQSINRWAAKLQELMPEVRLAVAHGQMPEDRLEKVMMGFLEGEYDVLLSTTIVEAGLDIPNVNTIIIQDADKFGLAQLYQLRGRVGRSNRIAYAYLTYQKDKVLTEVAEKRLQAIKEFTELGSGFKIAMRDLEIRGAGNILGPEQHGFMMAVGFDLYVKLLEDAIRTYKGQEEDTRQEPRIEIQADAYLPASYISDARQKIVFYQKVAAVESVEQVLEAKEELCDRYGPLPAAAENLLNVAHVKLLARELYVSSVSEEKGEIQIRFTKDFTLSGDLLLKLSKQFKGRLTAGTGKQFILAFRLNTRSAGERLLFILELFDELKKLAIKDNIHL</sequence>
<keyword evidence="6" id="KW-0347">Helicase</keyword>
<dbReference type="InterPro" id="IPR001650">
    <property type="entry name" value="Helicase_C-like"/>
</dbReference>
<protein>
    <recommendedName>
        <fullName evidence="12 13">Transcription-repair-coupling factor</fullName>
        <shortName evidence="13">TRCF</shortName>
        <ecNumber evidence="13">3.6.4.-</ecNumber>
    </recommendedName>
</protein>
<dbReference type="InterPro" id="IPR036101">
    <property type="entry name" value="CarD-like/TRCF_RID_sf"/>
</dbReference>
<proteinExistence type="inferred from homology"/>
<evidence type="ECO:0000259" key="15">
    <source>
        <dbReference type="PROSITE" id="PS51194"/>
    </source>
</evidence>
<dbReference type="NCBIfam" id="TIGR00580">
    <property type="entry name" value="mfd"/>
    <property type="match status" value="1"/>
</dbReference>
<keyword evidence="7 13" id="KW-0067">ATP-binding</keyword>
<dbReference type="SUPFAM" id="SSF52540">
    <property type="entry name" value="P-loop containing nucleoside triphosphate hydrolases"/>
    <property type="match status" value="4"/>
</dbReference>
<keyword evidence="2 13" id="KW-0963">Cytoplasm</keyword>
<dbReference type="Pfam" id="PF02559">
    <property type="entry name" value="CarD_TRCF_RID"/>
    <property type="match status" value="1"/>
</dbReference>
<keyword evidence="9 13" id="KW-0234">DNA repair</keyword>
<evidence type="ECO:0000256" key="2">
    <source>
        <dbReference type="ARBA" id="ARBA00022490"/>
    </source>
</evidence>
<keyword evidence="4 13" id="KW-0227">DNA damage</keyword>
<evidence type="ECO:0000256" key="13">
    <source>
        <dbReference type="HAMAP-Rule" id="MF_00969"/>
    </source>
</evidence>
<comment type="similarity">
    <text evidence="11 13">In the C-terminal section; belongs to the helicase family. RecG subfamily.</text>
</comment>
<dbReference type="InterPro" id="IPR027417">
    <property type="entry name" value="P-loop_NTPase"/>
</dbReference>
<feature type="domain" description="Helicase C-terminal" evidence="15">
    <location>
        <begin position="824"/>
        <end position="978"/>
    </location>
</feature>
<dbReference type="SMART" id="SM00487">
    <property type="entry name" value="DEXDc"/>
    <property type="match status" value="1"/>
</dbReference>
<gene>
    <name evidence="13" type="primary">mfd</name>
    <name evidence="16" type="ORF">DealDRAFT_2448</name>
</gene>
<keyword evidence="5 13" id="KW-0378">Hydrolase</keyword>
<dbReference type="SMART" id="SM01058">
    <property type="entry name" value="CarD_TRCF"/>
    <property type="match status" value="1"/>
</dbReference>
<dbReference type="SUPFAM" id="SSF143517">
    <property type="entry name" value="TRCF domain-like"/>
    <property type="match status" value="1"/>
</dbReference>
<evidence type="ECO:0000256" key="9">
    <source>
        <dbReference type="ARBA" id="ARBA00023204"/>
    </source>
</evidence>
<evidence type="ECO:0000256" key="1">
    <source>
        <dbReference type="ARBA" id="ARBA00004496"/>
    </source>
</evidence>
<dbReference type="FunFam" id="3.40.50.300:FF:000546">
    <property type="entry name" value="Transcription-repair-coupling factor"/>
    <property type="match status" value="1"/>
</dbReference>
<dbReference type="InterPro" id="IPR048635">
    <property type="entry name" value="MFD_D3"/>
</dbReference>
<dbReference type="CDD" id="cd17991">
    <property type="entry name" value="DEXHc_TRCF"/>
    <property type="match status" value="1"/>
</dbReference>
<comment type="similarity">
    <text evidence="10 13">In the N-terminal section; belongs to the UvrB family.</text>
</comment>
<dbReference type="GO" id="GO:0003678">
    <property type="term" value="F:DNA helicase activity"/>
    <property type="evidence" value="ECO:0007669"/>
    <property type="project" value="TreeGrafter"/>
</dbReference>
<dbReference type="Pfam" id="PF03461">
    <property type="entry name" value="TRCF"/>
    <property type="match status" value="1"/>
</dbReference>
<dbReference type="SMART" id="SM00490">
    <property type="entry name" value="HELICc"/>
    <property type="match status" value="1"/>
</dbReference>
<evidence type="ECO:0000256" key="6">
    <source>
        <dbReference type="ARBA" id="ARBA00022806"/>
    </source>
</evidence>
<dbReference type="HAMAP" id="MF_00969">
    <property type="entry name" value="TRCF"/>
    <property type="match status" value="1"/>
</dbReference>
<comment type="function">
    <text evidence="13">Couples transcription and DNA repair by recognizing RNA polymerase (RNAP) stalled at DNA lesions. Mediates ATP-dependent release of RNAP and its truncated transcript from the DNA, and recruitment of nucleotide excision repair machinery to the damaged site.</text>
</comment>
<comment type="caution">
    <text evidence="16">The sequence shown here is derived from an EMBL/GenBank/DDBJ whole genome shotgun (WGS) entry which is preliminary data.</text>
</comment>
<dbReference type="InterPro" id="IPR011545">
    <property type="entry name" value="DEAD/DEAH_box_helicase_dom"/>
</dbReference>
<dbReference type="Pfam" id="PF00270">
    <property type="entry name" value="DEAD"/>
    <property type="match status" value="1"/>
</dbReference>
<organism evidence="16 17">
    <name type="scientific">Dethiobacter alkaliphilus AHT 1</name>
    <dbReference type="NCBI Taxonomy" id="555088"/>
    <lineage>
        <taxon>Bacteria</taxon>
        <taxon>Bacillati</taxon>
        <taxon>Bacillota</taxon>
        <taxon>Dethiobacteria</taxon>
        <taxon>Dethiobacterales</taxon>
        <taxon>Dethiobacteraceae</taxon>
        <taxon>Dethiobacter</taxon>
    </lineage>
</organism>
<dbReference type="SUPFAM" id="SSF141259">
    <property type="entry name" value="CarD-like"/>
    <property type="match status" value="1"/>
</dbReference>
<dbReference type="PROSITE" id="PS51194">
    <property type="entry name" value="HELICASE_CTER"/>
    <property type="match status" value="1"/>
</dbReference>
<accession>C0GIY9</accession>
<dbReference type="Pfam" id="PF00271">
    <property type="entry name" value="Helicase_C"/>
    <property type="match status" value="1"/>
</dbReference>
<evidence type="ECO:0000256" key="7">
    <source>
        <dbReference type="ARBA" id="ARBA00022840"/>
    </source>
</evidence>
<dbReference type="Proteomes" id="UP000006443">
    <property type="component" value="Unassembled WGS sequence"/>
</dbReference>
<dbReference type="Gene3D" id="3.40.50.300">
    <property type="entry name" value="P-loop containing nucleotide triphosphate hydrolases"/>
    <property type="match status" value="2"/>
</dbReference>
<dbReference type="SMART" id="SM00982">
    <property type="entry name" value="TRCF"/>
    <property type="match status" value="1"/>
</dbReference>
<evidence type="ECO:0000256" key="8">
    <source>
        <dbReference type="ARBA" id="ARBA00023125"/>
    </source>
</evidence>
<dbReference type="GO" id="GO:0005737">
    <property type="term" value="C:cytoplasm"/>
    <property type="evidence" value="ECO:0007669"/>
    <property type="project" value="UniProtKB-SubCell"/>
</dbReference>
<dbReference type="GO" id="GO:0005524">
    <property type="term" value="F:ATP binding"/>
    <property type="evidence" value="ECO:0007669"/>
    <property type="project" value="UniProtKB-UniRule"/>
</dbReference>
<name>C0GIY9_DETAL</name>
<dbReference type="PANTHER" id="PTHR47964:SF1">
    <property type="entry name" value="ATP-DEPENDENT DNA HELICASE HOMOLOG RECG, CHLOROPLASTIC"/>
    <property type="match status" value="1"/>
</dbReference>
<dbReference type="Gene3D" id="2.40.10.170">
    <property type="match status" value="1"/>
</dbReference>
<feature type="domain" description="Helicase ATP-binding" evidence="14">
    <location>
        <begin position="642"/>
        <end position="803"/>
    </location>
</feature>
<dbReference type="Pfam" id="PF17757">
    <property type="entry name" value="UvrB_inter"/>
    <property type="match status" value="1"/>
</dbReference>
<dbReference type="GO" id="GO:0016787">
    <property type="term" value="F:hydrolase activity"/>
    <property type="evidence" value="ECO:0007669"/>
    <property type="project" value="UniProtKB-KW"/>
</dbReference>
<comment type="subcellular location">
    <subcellularLocation>
        <location evidence="1 13">Cytoplasm</location>
    </subcellularLocation>
</comment>
<evidence type="ECO:0000256" key="10">
    <source>
        <dbReference type="ARBA" id="ARBA00061104"/>
    </source>
</evidence>
<dbReference type="Gene3D" id="3.30.2060.10">
    <property type="entry name" value="Penicillin-binding protein 1b domain"/>
    <property type="match status" value="1"/>
</dbReference>
<dbReference type="Pfam" id="PF21132">
    <property type="entry name" value="MFD_D3"/>
    <property type="match status" value="1"/>
</dbReference>
<keyword evidence="3 13" id="KW-0547">Nucleotide-binding</keyword>
<dbReference type="OrthoDB" id="9804325at2"/>
<dbReference type="eggNOG" id="COG1197">
    <property type="taxonomic scope" value="Bacteria"/>
</dbReference>
<dbReference type="InterPro" id="IPR047112">
    <property type="entry name" value="RecG/Mfd"/>
</dbReference>
<reference evidence="16 17" key="1">
    <citation type="submission" date="2009-02" db="EMBL/GenBank/DDBJ databases">
        <title>Sequencing of the draft genome and assembly of Dethiobacter alkaliphilus AHT 1.</title>
        <authorList>
            <consortium name="US DOE Joint Genome Institute (JGI-PGF)"/>
            <person name="Lucas S."/>
            <person name="Copeland A."/>
            <person name="Lapidus A."/>
            <person name="Glavina del Rio T."/>
            <person name="Dalin E."/>
            <person name="Tice H."/>
            <person name="Bruce D."/>
            <person name="Goodwin L."/>
            <person name="Pitluck S."/>
            <person name="Larimer F."/>
            <person name="Land M.L."/>
            <person name="Hauser L."/>
            <person name="Muyzer G."/>
        </authorList>
    </citation>
    <scope>NUCLEOTIDE SEQUENCE [LARGE SCALE GENOMIC DNA]</scope>
    <source>
        <strain evidence="16 17">AHT 1</strain>
    </source>
</reference>
<dbReference type="PANTHER" id="PTHR47964">
    <property type="entry name" value="ATP-DEPENDENT DNA HELICASE HOMOLOG RECG, CHLOROPLASTIC"/>
    <property type="match status" value="1"/>
</dbReference>
<evidence type="ECO:0000256" key="3">
    <source>
        <dbReference type="ARBA" id="ARBA00022741"/>
    </source>
</evidence>
<evidence type="ECO:0000259" key="14">
    <source>
        <dbReference type="PROSITE" id="PS51192"/>
    </source>
</evidence>
<evidence type="ECO:0000256" key="12">
    <source>
        <dbReference type="ARBA" id="ARBA00070128"/>
    </source>
</evidence>
<evidence type="ECO:0000256" key="11">
    <source>
        <dbReference type="ARBA" id="ARBA00061399"/>
    </source>
</evidence>
<keyword evidence="17" id="KW-1185">Reference proteome</keyword>
<evidence type="ECO:0000313" key="17">
    <source>
        <dbReference type="Proteomes" id="UP000006443"/>
    </source>
</evidence>
<dbReference type="InterPro" id="IPR041471">
    <property type="entry name" value="UvrB_inter"/>
</dbReference>
<dbReference type="InterPro" id="IPR005118">
    <property type="entry name" value="TRCF_C"/>
</dbReference>
<dbReference type="GO" id="GO:0003684">
    <property type="term" value="F:damaged DNA binding"/>
    <property type="evidence" value="ECO:0007669"/>
    <property type="project" value="InterPro"/>
</dbReference>
<dbReference type="AlphaFoldDB" id="C0GIY9"/>
<dbReference type="InterPro" id="IPR014001">
    <property type="entry name" value="Helicase_ATP-bd"/>
</dbReference>
<keyword evidence="8 13" id="KW-0238">DNA-binding</keyword>
<dbReference type="STRING" id="555088.DealDRAFT_2448"/>
<dbReference type="PROSITE" id="PS51192">
    <property type="entry name" value="HELICASE_ATP_BIND_1"/>
    <property type="match status" value="1"/>
</dbReference>
<dbReference type="InterPro" id="IPR037235">
    <property type="entry name" value="TRCF-like_C_D7"/>
</dbReference>
<evidence type="ECO:0000256" key="5">
    <source>
        <dbReference type="ARBA" id="ARBA00022801"/>
    </source>
</evidence>
<dbReference type="EMBL" id="ACJM01000014">
    <property type="protein sequence ID" value="EEG76622.1"/>
    <property type="molecule type" value="Genomic_DNA"/>
</dbReference>
<dbReference type="Gene3D" id="3.40.50.11180">
    <property type="match status" value="1"/>
</dbReference>
<dbReference type="Gene3D" id="3.90.1150.50">
    <property type="entry name" value="Transcription-repair-coupling factor, D7 domain"/>
    <property type="match status" value="1"/>
</dbReference>
<dbReference type="GO" id="GO:0000716">
    <property type="term" value="P:transcription-coupled nucleotide-excision repair, DNA damage recognition"/>
    <property type="evidence" value="ECO:0007669"/>
    <property type="project" value="UniProtKB-UniRule"/>
</dbReference>
<evidence type="ECO:0000313" key="16">
    <source>
        <dbReference type="EMBL" id="EEG76622.1"/>
    </source>
</evidence>
<dbReference type="EC" id="3.6.4.-" evidence="13"/>
<dbReference type="InterPro" id="IPR003711">
    <property type="entry name" value="CarD-like/TRCF_RID"/>
</dbReference>
<dbReference type="GO" id="GO:0006355">
    <property type="term" value="P:regulation of DNA-templated transcription"/>
    <property type="evidence" value="ECO:0007669"/>
    <property type="project" value="UniProtKB-UniRule"/>
</dbReference>